<evidence type="ECO:0000256" key="1">
    <source>
        <dbReference type="SAM" id="Phobius"/>
    </source>
</evidence>
<evidence type="ECO:0000313" key="2">
    <source>
        <dbReference type="EMBL" id="XDS43942.1"/>
    </source>
</evidence>
<feature type="transmembrane region" description="Helical" evidence="1">
    <location>
        <begin position="33"/>
        <end position="52"/>
    </location>
</feature>
<proteinExistence type="predicted"/>
<protein>
    <submittedName>
        <fullName evidence="2">Uncharacterized protein</fullName>
    </submittedName>
</protein>
<feature type="transmembrane region" description="Helical" evidence="1">
    <location>
        <begin position="7"/>
        <end position="27"/>
    </location>
</feature>
<dbReference type="KEGG" id="baqk:QN215_06595"/>
<gene>
    <name evidence="2" type="ORF">QN215_06595</name>
</gene>
<organism evidence="2">
    <name type="scientific">Bifidobacterium aquikefiricola</name>
    <dbReference type="NCBI Taxonomy" id="3059038"/>
    <lineage>
        <taxon>Bacteria</taxon>
        <taxon>Bacillati</taxon>
        <taxon>Actinomycetota</taxon>
        <taxon>Actinomycetes</taxon>
        <taxon>Bifidobacteriales</taxon>
        <taxon>Bifidobacteriaceae</taxon>
        <taxon>Bifidobacterium</taxon>
    </lineage>
</organism>
<sequence>MAKGWSPLWILIPGIGGLGVIGYPVNLVADHDISVVSLAWLMSYMGAGMYFGSGVERLLRSRVWSGHGDSGTGSASDDDVRDGSVCLVDSDVGAVRRAVDGVAGAGHGSVSVFAGGGCRLDVCCSGSSFVVFWTRYSRSRLGELREDVWQASATGRVGSGDDVPVNFWGVRSPFPDAGYPRSLFVDRGQVDGLVDVFVRSGERGEGVVWLRERDDSGVVTIPGLCAVPKEWSNTL</sequence>
<reference evidence="2" key="1">
    <citation type="submission" date="2023-07" db="EMBL/GenBank/DDBJ databases">
        <title>Bifidobacterium aquikefiriaerophilum sp. nov. and Bifidobacterium eccum sp. nov., isolated from water kefir.</title>
        <authorList>
            <person name="Breselge S."/>
            <person name="Bellassi P."/>
            <person name="Barcenilla C."/>
            <person name="Alvarez-Ordonez A."/>
            <person name="Morelli L."/>
            <person name="Cotter P.D."/>
        </authorList>
    </citation>
    <scope>NUCLEOTIDE SEQUENCE</scope>
    <source>
        <strain evidence="2">WK041_4_12</strain>
    </source>
</reference>
<keyword evidence="1" id="KW-1133">Transmembrane helix</keyword>
<name>A0AB39U523_9BIFI</name>
<dbReference type="RefSeq" id="WP_369343537.1">
    <property type="nucleotide sequence ID" value="NZ_CP129674.1"/>
</dbReference>
<dbReference type="EMBL" id="CP129674">
    <property type="protein sequence ID" value="XDS43942.1"/>
    <property type="molecule type" value="Genomic_DNA"/>
</dbReference>
<accession>A0AB39U523</accession>
<keyword evidence="1" id="KW-0812">Transmembrane</keyword>
<dbReference type="AlphaFoldDB" id="A0AB39U523"/>
<keyword evidence="1" id="KW-0472">Membrane</keyword>